<accession>A0ABQ6MG58</accession>
<organism evidence="3 4">
    <name type="scientific">Tetraparma gracilis</name>
    <dbReference type="NCBI Taxonomy" id="2962635"/>
    <lineage>
        <taxon>Eukaryota</taxon>
        <taxon>Sar</taxon>
        <taxon>Stramenopiles</taxon>
        <taxon>Ochrophyta</taxon>
        <taxon>Bolidophyceae</taxon>
        <taxon>Parmales</taxon>
        <taxon>Triparmaceae</taxon>
        <taxon>Tetraparma</taxon>
    </lineage>
</organism>
<evidence type="ECO:0000256" key="1">
    <source>
        <dbReference type="ARBA" id="ARBA00008335"/>
    </source>
</evidence>
<dbReference type="Pfam" id="PF13347">
    <property type="entry name" value="MFS_2"/>
    <property type="match status" value="1"/>
</dbReference>
<feature type="transmembrane region" description="Helical" evidence="2">
    <location>
        <begin position="32"/>
        <end position="54"/>
    </location>
</feature>
<keyword evidence="2" id="KW-0472">Membrane</keyword>
<dbReference type="InterPro" id="IPR036259">
    <property type="entry name" value="MFS_trans_sf"/>
</dbReference>
<feature type="transmembrane region" description="Helical" evidence="2">
    <location>
        <begin position="410"/>
        <end position="430"/>
    </location>
</feature>
<feature type="transmembrane region" description="Helical" evidence="2">
    <location>
        <begin position="133"/>
        <end position="155"/>
    </location>
</feature>
<evidence type="ECO:0000313" key="4">
    <source>
        <dbReference type="Proteomes" id="UP001165060"/>
    </source>
</evidence>
<dbReference type="InterPro" id="IPR039672">
    <property type="entry name" value="MFS_2"/>
</dbReference>
<feature type="transmembrane region" description="Helical" evidence="2">
    <location>
        <begin position="86"/>
        <end position="108"/>
    </location>
</feature>
<reference evidence="3 4" key="1">
    <citation type="journal article" date="2023" name="Commun. Biol.">
        <title>Genome analysis of Parmales, the sister group of diatoms, reveals the evolutionary specialization of diatoms from phago-mixotrophs to photoautotrophs.</title>
        <authorList>
            <person name="Ban H."/>
            <person name="Sato S."/>
            <person name="Yoshikawa S."/>
            <person name="Yamada K."/>
            <person name="Nakamura Y."/>
            <person name="Ichinomiya M."/>
            <person name="Sato N."/>
            <person name="Blanc-Mathieu R."/>
            <person name="Endo H."/>
            <person name="Kuwata A."/>
            <person name="Ogata H."/>
        </authorList>
    </citation>
    <scope>NUCLEOTIDE SEQUENCE [LARGE SCALE GENOMIC DNA]</scope>
</reference>
<feature type="transmembrane region" description="Helical" evidence="2">
    <location>
        <begin position="271"/>
        <end position="295"/>
    </location>
</feature>
<keyword evidence="4" id="KW-1185">Reference proteome</keyword>
<evidence type="ECO:0000313" key="3">
    <source>
        <dbReference type="EMBL" id="GMI25322.1"/>
    </source>
</evidence>
<keyword evidence="2" id="KW-1133">Transmembrane helix</keyword>
<dbReference type="Proteomes" id="UP001165060">
    <property type="component" value="Unassembled WGS sequence"/>
</dbReference>
<name>A0ABQ6MG58_9STRA</name>
<dbReference type="EMBL" id="BRYB01001416">
    <property type="protein sequence ID" value="GMI25322.1"/>
    <property type="molecule type" value="Genomic_DNA"/>
</dbReference>
<dbReference type="PANTHER" id="PTHR11328:SF24">
    <property type="entry name" value="MAJOR FACILITATOR SUPERFAMILY (MFS) PROFILE DOMAIN-CONTAINING PROTEIN"/>
    <property type="match status" value="1"/>
</dbReference>
<dbReference type="SUPFAM" id="SSF103473">
    <property type="entry name" value="MFS general substrate transporter"/>
    <property type="match status" value="1"/>
</dbReference>
<protein>
    <submittedName>
        <fullName evidence="3">Uncharacterized protein</fullName>
    </submittedName>
</protein>
<feature type="transmembrane region" description="Helical" evidence="2">
    <location>
        <begin position="230"/>
        <end position="259"/>
    </location>
</feature>
<sequence>YFVQNVFGMVGTLIGAAGPPAVEMGMGVSKEWSFCLVGIFFGIYFITTQLHLVWRLRERTESQKQKAVPLVTSMNRAFRNDPFKRLLFASFLDSVGWFAVAATMPFYLKYVVRPGYYAKLRGWDESLHEEESWLAVGLALFFISAIFATPFWLFCTKKFGKRNTWLGFNAMNGLTNALFIFVGPGDVTASLIVTALNGAPLGARFLNDSTLADTIDYDEFMNGERREAQFTMFISFVPKIVSIPTQAIPIAMIAAAGFVESKDGVAQEQPASVATMISIIYIAFPVVMNIFSFMVKWNYPIKSDETNRKIAEGIALHAAGSVAEDPITGKVVPPKTVLSEKEREMGNLLDHFSVNDLRALCKDGNTDQLWKNLRRRRLIGIGFFVGCIVGVATTFDLLDNQILNFVPSMFQIGIGLSMMYLVIISFRCYAAYQLNNIGVDVAMVRKNTSSRSPASHPSSPTFAASAAGFRRGQKCSSASSCEKGAPLPGSELHSFHANLRGRG</sequence>
<feature type="non-terminal residue" evidence="3">
    <location>
        <position position="1"/>
    </location>
</feature>
<comment type="caution">
    <text evidence="3">The sequence shown here is derived from an EMBL/GenBank/DDBJ whole genome shotgun (WGS) entry which is preliminary data.</text>
</comment>
<dbReference type="PANTHER" id="PTHR11328">
    <property type="entry name" value="MAJOR FACILITATOR SUPERFAMILY DOMAIN-CONTAINING PROTEIN"/>
    <property type="match status" value="1"/>
</dbReference>
<keyword evidence="2" id="KW-0812">Transmembrane</keyword>
<feature type="transmembrane region" description="Helical" evidence="2">
    <location>
        <begin position="378"/>
        <end position="398"/>
    </location>
</feature>
<gene>
    <name evidence="3" type="ORF">TeGR_g15107</name>
</gene>
<comment type="similarity">
    <text evidence="1">Belongs to the major facilitator superfamily.</text>
</comment>
<evidence type="ECO:0000256" key="2">
    <source>
        <dbReference type="SAM" id="Phobius"/>
    </source>
</evidence>
<proteinExistence type="inferred from homology"/>